<evidence type="ECO:0000256" key="1">
    <source>
        <dbReference type="SAM" id="MobiDB-lite"/>
    </source>
</evidence>
<proteinExistence type="predicted"/>
<dbReference type="EMBL" id="NQVE01000169">
    <property type="protein sequence ID" value="RAL42498.1"/>
    <property type="molecule type" value="Genomic_DNA"/>
</dbReference>
<dbReference type="AlphaFoldDB" id="A0A328DD89"/>
<evidence type="ECO:0000313" key="3">
    <source>
        <dbReference type="Proteomes" id="UP000249390"/>
    </source>
</evidence>
<name>A0A328DD89_9ASTE</name>
<organism evidence="2 3">
    <name type="scientific">Cuscuta australis</name>
    <dbReference type="NCBI Taxonomy" id="267555"/>
    <lineage>
        <taxon>Eukaryota</taxon>
        <taxon>Viridiplantae</taxon>
        <taxon>Streptophyta</taxon>
        <taxon>Embryophyta</taxon>
        <taxon>Tracheophyta</taxon>
        <taxon>Spermatophyta</taxon>
        <taxon>Magnoliopsida</taxon>
        <taxon>eudicotyledons</taxon>
        <taxon>Gunneridae</taxon>
        <taxon>Pentapetalae</taxon>
        <taxon>asterids</taxon>
        <taxon>lamiids</taxon>
        <taxon>Solanales</taxon>
        <taxon>Convolvulaceae</taxon>
        <taxon>Cuscuteae</taxon>
        <taxon>Cuscuta</taxon>
        <taxon>Cuscuta subgen. Grammica</taxon>
        <taxon>Cuscuta sect. Cleistogrammica</taxon>
    </lineage>
</organism>
<protein>
    <submittedName>
        <fullName evidence="2">Uncharacterized protein</fullName>
    </submittedName>
</protein>
<gene>
    <name evidence="2" type="ORF">DM860_011116</name>
</gene>
<accession>A0A328DD89</accession>
<comment type="caution">
    <text evidence="2">The sequence shown here is derived from an EMBL/GenBank/DDBJ whole genome shotgun (WGS) entry which is preliminary data.</text>
</comment>
<reference evidence="2 3" key="1">
    <citation type="submission" date="2018-06" db="EMBL/GenBank/DDBJ databases">
        <title>The Genome of Cuscuta australis (Dodder) Provides Insight into the Evolution of Plant Parasitism.</title>
        <authorList>
            <person name="Liu H."/>
        </authorList>
    </citation>
    <scope>NUCLEOTIDE SEQUENCE [LARGE SCALE GENOMIC DNA]</scope>
    <source>
        <strain evidence="3">cv. Yunnan</strain>
        <tissue evidence="2">Vines</tissue>
    </source>
</reference>
<evidence type="ECO:0000313" key="2">
    <source>
        <dbReference type="EMBL" id="RAL42498.1"/>
    </source>
</evidence>
<feature type="region of interest" description="Disordered" evidence="1">
    <location>
        <begin position="28"/>
        <end position="50"/>
    </location>
</feature>
<sequence length="135" mass="14776">MGWFRATIFQNILGVHKKFRGGLRSMMTNIRTTPGKSHHEGVPIPGKTRNEDKLRLPQFEGRGDSGQSALVLSRHNGVRLGLVTADLGNLEQIPKEVQGLGDPFDLAFNQEAGKTIVGVWGELTQEEAIEVQSTG</sequence>
<keyword evidence="3" id="KW-1185">Reference proteome</keyword>
<dbReference type="Proteomes" id="UP000249390">
    <property type="component" value="Unassembled WGS sequence"/>
</dbReference>